<dbReference type="PROSITE" id="PS51257">
    <property type="entry name" value="PROKAR_LIPOPROTEIN"/>
    <property type="match status" value="1"/>
</dbReference>
<protein>
    <submittedName>
        <fullName evidence="1">Uncharacterized protein</fullName>
    </submittedName>
</protein>
<dbReference type="AlphaFoldDB" id="A0A2K8KDR8"/>
<gene>
    <name evidence="1" type="ORF">BG454_08570</name>
</gene>
<proteinExistence type="predicted"/>
<accession>A0A2K8KDR8</accession>
<dbReference type="Proteomes" id="UP000228948">
    <property type="component" value="Chromosome"/>
</dbReference>
<reference evidence="1 2" key="1">
    <citation type="submission" date="2017-11" db="EMBL/GenBank/DDBJ databases">
        <title>Revised Sequence and Annotation of the Rhodobaca barguzinensis strain alga05 Genome.</title>
        <authorList>
            <person name="Kopejtka K."/>
            <person name="Tomasch J.M."/>
            <person name="Bunk B."/>
            <person name="Koblizek M."/>
        </authorList>
    </citation>
    <scope>NUCLEOTIDE SEQUENCE [LARGE SCALE GENOMIC DNA]</scope>
    <source>
        <strain evidence="2">alga05</strain>
    </source>
</reference>
<name>A0A2K8KDR8_9RHOB</name>
<dbReference type="KEGG" id="rbg:BG454_08570"/>
<sequence length="117" mass="12484">MRLSLLAVVILLVACDSPSPGMRGGGHFRAEFEGIKVTIWKRQDKVEIIRHSFAYGQESGQIICAMAQAAASETGCRLRPETIEGDAGVLRARLQCDAAPQPATICPGSRKSDAASD</sequence>
<keyword evidence="2" id="KW-1185">Reference proteome</keyword>
<organism evidence="1 2">
    <name type="scientific">Roseinatronobacter bogoriensis subsp. barguzinensis</name>
    <dbReference type="NCBI Taxonomy" id="441209"/>
    <lineage>
        <taxon>Bacteria</taxon>
        <taxon>Pseudomonadati</taxon>
        <taxon>Pseudomonadota</taxon>
        <taxon>Alphaproteobacteria</taxon>
        <taxon>Rhodobacterales</taxon>
        <taxon>Paracoccaceae</taxon>
        <taxon>Roseinatronobacter</taxon>
    </lineage>
</organism>
<evidence type="ECO:0000313" key="2">
    <source>
        <dbReference type="Proteomes" id="UP000228948"/>
    </source>
</evidence>
<evidence type="ECO:0000313" key="1">
    <source>
        <dbReference type="EMBL" id="ATX65875.1"/>
    </source>
</evidence>
<dbReference type="EMBL" id="CP024899">
    <property type="protein sequence ID" value="ATX65875.1"/>
    <property type="molecule type" value="Genomic_DNA"/>
</dbReference>